<accession>A0A0F9ETG9</accession>
<dbReference type="AlphaFoldDB" id="A0A0F9ETG9"/>
<organism evidence="1">
    <name type="scientific">marine sediment metagenome</name>
    <dbReference type="NCBI Taxonomy" id="412755"/>
    <lineage>
        <taxon>unclassified sequences</taxon>
        <taxon>metagenomes</taxon>
        <taxon>ecological metagenomes</taxon>
    </lineage>
</organism>
<name>A0A0F9ETG9_9ZZZZ</name>
<sequence length="138" mass="16087">MGSNSSLKNTRQFTTGATRDTDSGKFQYEGFLSPLVLRRYAEFMHKHRKQSDDKLRAADNWQRGIPLEVYADSGWRHLMDWWGWQRKCWNPKEGIEEALCALLFNVMGALHEILKKRLSTVREWTPEDDPSSMGVPEL</sequence>
<evidence type="ECO:0000313" key="1">
    <source>
        <dbReference type="EMBL" id="KKL48235.1"/>
    </source>
</evidence>
<comment type="caution">
    <text evidence="1">The sequence shown here is derived from an EMBL/GenBank/DDBJ whole genome shotgun (WGS) entry which is preliminary data.</text>
</comment>
<protein>
    <submittedName>
        <fullName evidence="1">Uncharacterized protein</fullName>
    </submittedName>
</protein>
<proteinExistence type="predicted"/>
<gene>
    <name evidence="1" type="ORF">LCGC14_2327550</name>
</gene>
<reference evidence="1" key="1">
    <citation type="journal article" date="2015" name="Nature">
        <title>Complex archaea that bridge the gap between prokaryotes and eukaryotes.</title>
        <authorList>
            <person name="Spang A."/>
            <person name="Saw J.H."/>
            <person name="Jorgensen S.L."/>
            <person name="Zaremba-Niedzwiedzka K."/>
            <person name="Martijn J."/>
            <person name="Lind A.E."/>
            <person name="van Eijk R."/>
            <person name="Schleper C."/>
            <person name="Guy L."/>
            <person name="Ettema T.J."/>
        </authorList>
    </citation>
    <scope>NUCLEOTIDE SEQUENCE</scope>
</reference>
<dbReference type="EMBL" id="LAZR01033386">
    <property type="protein sequence ID" value="KKL48235.1"/>
    <property type="molecule type" value="Genomic_DNA"/>
</dbReference>